<dbReference type="SUPFAM" id="SSF53383">
    <property type="entry name" value="PLP-dependent transferases"/>
    <property type="match status" value="1"/>
</dbReference>
<evidence type="ECO:0000313" key="9">
    <source>
        <dbReference type="Proteomes" id="UP000295146"/>
    </source>
</evidence>
<dbReference type="GO" id="GO:0030170">
    <property type="term" value="F:pyridoxal phosphate binding"/>
    <property type="evidence" value="ECO:0007669"/>
    <property type="project" value="InterPro"/>
</dbReference>
<dbReference type="InterPro" id="IPR015422">
    <property type="entry name" value="PyrdxlP-dep_Trfase_small"/>
</dbReference>
<dbReference type="Pfam" id="PF00282">
    <property type="entry name" value="Pyridoxal_deC"/>
    <property type="match status" value="1"/>
</dbReference>
<dbReference type="RefSeq" id="WP_134105027.1">
    <property type="nucleotide sequence ID" value="NZ_SODP01000002.1"/>
</dbReference>
<keyword evidence="9" id="KW-1185">Reference proteome</keyword>
<dbReference type="InterPro" id="IPR010977">
    <property type="entry name" value="Aromatic_deC"/>
</dbReference>
<keyword evidence="4 6" id="KW-0663">Pyridoxal phosphate</keyword>
<dbReference type="GO" id="GO:0004058">
    <property type="term" value="F:aromatic-L-amino-acid decarboxylase activity"/>
    <property type="evidence" value="ECO:0007669"/>
    <property type="project" value="UniProtKB-ARBA"/>
</dbReference>
<dbReference type="PANTHER" id="PTHR11999">
    <property type="entry name" value="GROUP II PYRIDOXAL-5-PHOSPHATE DECARBOXYLASE"/>
    <property type="match status" value="1"/>
</dbReference>
<keyword evidence="5 7" id="KW-0456">Lyase</keyword>
<dbReference type="AlphaFoldDB" id="A0A4R8C8J2"/>
<dbReference type="EMBL" id="SODP01000002">
    <property type="protein sequence ID" value="TDW69753.1"/>
    <property type="molecule type" value="Genomic_DNA"/>
</dbReference>
<dbReference type="InterPro" id="IPR015421">
    <property type="entry name" value="PyrdxlP-dep_Trfase_major"/>
</dbReference>
<organism evidence="8 9">
    <name type="scientific">Kribbella pratensis</name>
    <dbReference type="NCBI Taxonomy" id="2512112"/>
    <lineage>
        <taxon>Bacteria</taxon>
        <taxon>Bacillati</taxon>
        <taxon>Actinomycetota</taxon>
        <taxon>Actinomycetes</taxon>
        <taxon>Propionibacteriales</taxon>
        <taxon>Kribbellaceae</taxon>
        <taxon>Kribbella</taxon>
    </lineage>
</organism>
<reference evidence="8 9" key="1">
    <citation type="submission" date="2019-03" db="EMBL/GenBank/DDBJ databases">
        <title>Genomic Encyclopedia of Type Strains, Phase III (KMG-III): the genomes of soil and plant-associated and newly described type strains.</title>
        <authorList>
            <person name="Whitman W."/>
        </authorList>
    </citation>
    <scope>NUCLEOTIDE SEQUENCE [LARGE SCALE GENOMIC DNA]</scope>
    <source>
        <strain evidence="8 9">VKM Ac-2573</strain>
    </source>
</reference>
<comment type="caution">
    <text evidence="8">The sequence shown here is derived from an EMBL/GenBank/DDBJ whole genome shotgun (WGS) entry which is preliminary data.</text>
</comment>
<dbReference type="InterPro" id="IPR015424">
    <property type="entry name" value="PyrdxlP-dep_Trfase"/>
</dbReference>
<accession>A0A4R8C8J2</accession>
<evidence type="ECO:0000256" key="5">
    <source>
        <dbReference type="ARBA" id="ARBA00023239"/>
    </source>
</evidence>
<evidence type="ECO:0000256" key="3">
    <source>
        <dbReference type="ARBA" id="ARBA00022793"/>
    </source>
</evidence>
<protein>
    <submittedName>
        <fullName evidence="8">Glutamate/tyrosine decarboxylase-like PLP-dependent enzyme</fullName>
    </submittedName>
</protein>
<dbReference type="Gene3D" id="3.90.1150.10">
    <property type="entry name" value="Aspartate Aminotransferase, domain 1"/>
    <property type="match status" value="1"/>
</dbReference>
<name>A0A4R8C8J2_9ACTN</name>
<feature type="modified residue" description="N6-(pyridoxal phosphate)lysine" evidence="6">
    <location>
        <position position="298"/>
    </location>
</feature>
<dbReference type="InterPro" id="IPR002129">
    <property type="entry name" value="PyrdxlP-dep_de-COase"/>
</dbReference>
<dbReference type="OrthoDB" id="3335676at2"/>
<gene>
    <name evidence="8" type="ORF">EV653_3781</name>
</gene>
<evidence type="ECO:0000256" key="6">
    <source>
        <dbReference type="PIRSR" id="PIRSR602129-50"/>
    </source>
</evidence>
<comment type="cofactor">
    <cofactor evidence="1 6 7">
        <name>pyridoxal 5'-phosphate</name>
        <dbReference type="ChEBI" id="CHEBI:597326"/>
    </cofactor>
</comment>
<evidence type="ECO:0000313" key="8">
    <source>
        <dbReference type="EMBL" id="TDW69753.1"/>
    </source>
</evidence>
<evidence type="ECO:0000256" key="7">
    <source>
        <dbReference type="RuleBase" id="RU000382"/>
    </source>
</evidence>
<dbReference type="GO" id="GO:0019752">
    <property type="term" value="P:carboxylic acid metabolic process"/>
    <property type="evidence" value="ECO:0007669"/>
    <property type="project" value="InterPro"/>
</dbReference>
<proteinExistence type="inferred from homology"/>
<dbReference type="Proteomes" id="UP000295146">
    <property type="component" value="Unassembled WGS sequence"/>
</dbReference>
<sequence length="473" mass="49559">MRKSDWKSVVDTAAGAALEYFESLPERAVMPASDRALVRAALDRPPAGEGTDAAQVVAELARDLGPHVAAQSGGRYFGFVVGGLHPAAYGAEVLLTAWDQNTSMFSSTPGASVAEELAAEWLVELLGLPEGSSVGFVTGGQMATFTCLAAARNEVLRATGWDVEADGLIGAPSITVVVKAGAHSTVLRALRFLGLGEKAVVTVDCDDQDRIRADGLAEALASISGPTIVAVECGNVNTGAFDDFQAVADLVDAHREAGNPAWVHVDGAVMLLAAASPAMADRVSGLERLDSWSTDGHKLLNVAYDCGIAICRNAAAHRAAMSVQASYLEQGTGGRDPMDWNPEFSRRARGVAVYATLRALGRTGVVELVDRTSQLARRFAASLAGSGLAEIVNEVVSNQVLVRWLAPDGDNGGLADAVMAGVRAEGSAFFSGTTYRGERLMRIAVSDWATDEQDVDRAVEALLRNAHRSIAAL</sequence>
<keyword evidence="3" id="KW-0210">Decarboxylase</keyword>
<comment type="similarity">
    <text evidence="2 7">Belongs to the group II decarboxylase family.</text>
</comment>
<dbReference type="Gene3D" id="3.40.640.10">
    <property type="entry name" value="Type I PLP-dependent aspartate aminotransferase-like (Major domain)"/>
    <property type="match status" value="1"/>
</dbReference>
<evidence type="ECO:0000256" key="1">
    <source>
        <dbReference type="ARBA" id="ARBA00001933"/>
    </source>
</evidence>
<evidence type="ECO:0000256" key="2">
    <source>
        <dbReference type="ARBA" id="ARBA00009533"/>
    </source>
</evidence>
<dbReference type="PANTHER" id="PTHR11999:SF70">
    <property type="entry name" value="MIP05841P"/>
    <property type="match status" value="1"/>
</dbReference>
<evidence type="ECO:0000256" key="4">
    <source>
        <dbReference type="ARBA" id="ARBA00022898"/>
    </source>
</evidence>